<dbReference type="FunFam" id="3.30.565.10:FF:000010">
    <property type="entry name" value="Sensor histidine kinase RcsC"/>
    <property type="match status" value="1"/>
</dbReference>
<dbReference type="InterPro" id="IPR005467">
    <property type="entry name" value="His_kinase_dom"/>
</dbReference>
<dbReference type="PROSITE" id="PS50109">
    <property type="entry name" value="HIS_KIN"/>
    <property type="match status" value="1"/>
</dbReference>
<dbReference type="InterPro" id="IPR014302">
    <property type="entry name" value="Sig_transdc_His_kinase_TorS"/>
</dbReference>
<feature type="domain" description="Response regulatory" evidence="19">
    <location>
        <begin position="709"/>
        <end position="827"/>
    </location>
</feature>
<evidence type="ECO:0000259" key="21">
    <source>
        <dbReference type="PROSITE" id="PS50894"/>
    </source>
</evidence>
<evidence type="ECO:0000256" key="15">
    <source>
        <dbReference type="PROSITE-ProRule" id="PRU00169"/>
    </source>
</evidence>
<evidence type="ECO:0000256" key="9">
    <source>
        <dbReference type="ARBA" id="ARBA00022777"/>
    </source>
</evidence>
<dbReference type="EC" id="2.7.13.3" evidence="3"/>
<dbReference type="GO" id="GO:0005524">
    <property type="term" value="F:ATP binding"/>
    <property type="evidence" value="ECO:0007669"/>
    <property type="project" value="UniProtKB-KW"/>
</dbReference>
<keyword evidence="23" id="KW-1185">Reference proteome</keyword>
<dbReference type="Pfam" id="PF00512">
    <property type="entry name" value="HisKA"/>
    <property type="match status" value="1"/>
</dbReference>
<keyword evidence="13 17" id="KW-0472">Membrane</keyword>
<keyword evidence="11 17" id="KW-1133">Transmembrane helix</keyword>
<keyword evidence="6" id="KW-0808">Transferase</keyword>
<keyword evidence="10" id="KW-0067">ATP-binding</keyword>
<evidence type="ECO:0000256" key="6">
    <source>
        <dbReference type="ARBA" id="ARBA00022679"/>
    </source>
</evidence>
<dbReference type="Pfam" id="PF00672">
    <property type="entry name" value="HAMP"/>
    <property type="match status" value="1"/>
</dbReference>
<dbReference type="CDD" id="cd16922">
    <property type="entry name" value="HATPase_EvgS-ArcB-TorS-like"/>
    <property type="match status" value="1"/>
</dbReference>
<dbReference type="InterPro" id="IPR003661">
    <property type="entry name" value="HisK_dim/P_dom"/>
</dbReference>
<dbReference type="InterPro" id="IPR038188">
    <property type="entry name" value="TorS_sensor_sf"/>
</dbReference>
<dbReference type="PANTHER" id="PTHR45339:SF1">
    <property type="entry name" value="HYBRID SIGNAL TRANSDUCTION HISTIDINE KINASE J"/>
    <property type="match status" value="1"/>
</dbReference>
<evidence type="ECO:0000259" key="20">
    <source>
        <dbReference type="PROSITE" id="PS50885"/>
    </source>
</evidence>
<dbReference type="PROSITE" id="PS50885">
    <property type="entry name" value="HAMP"/>
    <property type="match status" value="1"/>
</dbReference>
<dbReference type="CDD" id="cd16172">
    <property type="entry name" value="TorS_sensor_domain"/>
    <property type="match status" value="1"/>
</dbReference>
<feature type="domain" description="HAMP" evidence="20">
    <location>
        <begin position="356"/>
        <end position="408"/>
    </location>
</feature>
<evidence type="ECO:0000256" key="5">
    <source>
        <dbReference type="ARBA" id="ARBA00022553"/>
    </source>
</evidence>
<evidence type="ECO:0000256" key="17">
    <source>
        <dbReference type="SAM" id="Phobius"/>
    </source>
</evidence>
<dbReference type="InterPro" id="IPR037952">
    <property type="entry name" value="Sensor_TorS"/>
</dbReference>
<evidence type="ECO:0000256" key="3">
    <source>
        <dbReference type="ARBA" id="ARBA00012438"/>
    </source>
</evidence>
<organism evidence="22 23">
    <name type="scientific">Roseovarius litoreus</name>
    <dbReference type="NCBI Taxonomy" id="1155722"/>
    <lineage>
        <taxon>Bacteria</taxon>
        <taxon>Pseudomonadati</taxon>
        <taxon>Pseudomonadota</taxon>
        <taxon>Alphaproteobacteria</taxon>
        <taxon>Rhodobacterales</taxon>
        <taxon>Roseobacteraceae</taxon>
        <taxon>Roseovarius</taxon>
    </lineage>
</organism>
<dbReference type="Gene3D" id="3.40.50.2300">
    <property type="match status" value="1"/>
</dbReference>
<dbReference type="GO" id="GO:0000155">
    <property type="term" value="F:phosphorelay sensor kinase activity"/>
    <property type="evidence" value="ECO:0007669"/>
    <property type="project" value="InterPro"/>
</dbReference>
<dbReference type="AlphaFoldDB" id="A0A1M7HHI1"/>
<name>A0A1M7HHI1_9RHOB</name>
<dbReference type="PROSITE" id="PS50110">
    <property type="entry name" value="RESPONSE_REGULATORY"/>
    <property type="match status" value="1"/>
</dbReference>
<dbReference type="FunFam" id="1.10.287.130:FF:000004">
    <property type="entry name" value="Ethylene receptor 1"/>
    <property type="match status" value="1"/>
</dbReference>
<feature type="modified residue" description="Phosphohistidine" evidence="14">
    <location>
        <position position="903"/>
    </location>
</feature>
<evidence type="ECO:0000256" key="14">
    <source>
        <dbReference type="PROSITE-ProRule" id="PRU00110"/>
    </source>
</evidence>
<dbReference type="SUPFAM" id="SSF158472">
    <property type="entry name" value="HAMP domain-like"/>
    <property type="match status" value="1"/>
</dbReference>
<dbReference type="InterPro" id="IPR036641">
    <property type="entry name" value="HPT_dom_sf"/>
</dbReference>
<gene>
    <name evidence="22" type="ORF">SAMN05443432_1066</name>
</gene>
<evidence type="ECO:0000313" key="22">
    <source>
        <dbReference type="EMBL" id="SHM27991.1"/>
    </source>
</evidence>
<keyword evidence="4" id="KW-1003">Cell membrane</keyword>
<protein>
    <recommendedName>
        <fullName evidence="3">histidine kinase</fullName>
        <ecNumber evidence="3">2.7.13.3</ecNumber>
    </recommendedName>
</protein>
<dbReference type="SMART" id="SM00387">
    <property type="entry name" value="HATPase_c"/>
    <property type="match status" value="1"/>
</dbReference>
<dbReference type="InterPro" id="IPR011006">
    <property type="entry name" value="CheY-like_superfamily"/>
</dbReference>
<comment type="subcellular location">
    <subcellularLocation>
        <location evidence="2">Cell membrane</location>
        <topology evidence="2">Multi-pass membrane protein</topology>
    </subcellularLocation>
</comment>
<evidence type="ECO:0000256" key="7">
    <source>
        <dbReference type="ARBA" id="ARBA00022692"/>
    </source>
</evidence>
<evidence type="ECO:0000256" key="1">
    <source>
        <dbReference type="ARBA" id="ARBA00000085"/>
    </source>
</evidence>
<accession>A0A1M7HHI1</accession>
<keyword evidence="7 17" id="KW-0812">Transmembrane</keyword>
<dbReference type="InterPro" id="IPR036097">
    <property type="entry name" value="HisK_dim/P_sf"/>
</dbReference>
<dbReference type="Proteomes" id="UP000322545">
    <property type="component" value="Unassembled WGS sequence"/>
</dbReference>
<dbReference type="SUPFAM" id="SSF52172">
    <property type="entry name" value="CheY-like"/>
    <property type="match status" value="1"/>
</dbReference>
<feature type="domain" description="Histidine kinase" evidence="18">
    <location>
        <begin position="465"/>
        <end position="686"/>
    </location>
</feature>
<dbReference type="Gene3D" id="3.30.565.10">
    <property type="entry name" value="Histidine kinase-like ATPase, C-terminal domain"/>
    <property type="match status" value="1"/>
</dbReference>
<evidence type="ECO:0000259" key="19">
    <source>
        <dbReference type="PROSITE" id="PS50110"/>
    </source>
</evidence>
<sequence length="969" mass="106177">MRGKLLFAFVLIAGLPTLAGFLGLIELRDLVRKQSDVIRQTIPAITDVRGIAEESTSIVALVPRLADVDNQPDREALSGDLRKQVEALATRLERLEGNSGARIVTLRETIAQVETALAMLDDMVEQRIAERDVFHGRVALNLDAANMLLDMADTLVANAEMATTAVISSLYGETNAGLEGAGTVAALDKLLEVDLFQLGLMFELRSRAAEVGLLINRIEETATVEELEAVEAAFLPELAVVSRRIAAIRDPGRLQQAERLLAELQSVTEDDVTLFDLQRSILLSGLGIDALKKELQDAAIRLGEEASAVADQLQQVAVTSGEIVAQDMRQAQIRNSAAAIVGLVLAMAVLWFFVRGHITRRLDRLHGEMTALARGNLDRKIRPRGNDEIARMEEATEVFRQQAIAKRDLERQRDRNERELLEHRNNLQKMVSEQTERLRLEVAAHDEARREAEAADRAKSEFLAMMSHEIRTPMNGMLGLLHSLSEDRLDPEQRHRLGAAYASGQNLLQILNDILDYSKIEHGGIQPVNATFSLHDLVTDVMALIRPSADSKGLHLLLDMPDTLVDVVWGDVAKLRQILFNLLSNALKFTEEGEVILRLRAGWAQGDAHRVIFEISDTGRGVAQAAKARIFEAFEQEDGATSGKFGGTGLGLAISKRFADAIGATLTLESTKGVGSVFTLAVDLESGNPSDLEDMARPETIDRAEVALDILVVEDNEINQMVARGYLERMGHTCHCLSDAETALALLQHRRFDVILMDVNLPGVNGVEATRQIRAHANVAVSATPIIGISAHVQEEQIESHLQAGMNGFVAKPVAPERLARALDSVRQGQQGAVFLSSRMPVSKAMSRMVSLETVLRRNIEDFGADSARRIAGLFIEQIAIEQAALEAALEAEDWDELKKIAHRLKGAIGNYDQHDVVQVLAQLEANASAAQHDRARILVQRLSALMPQLGDAMAAALRQNEAVRSHAM</sequence>
<dbReference type="InterPro" id="IPR004358">
    <property type="entry name" value="Sig_transdc_His_kin-like_C"/>
</dbReference>
<evidence type="ECO:0000256" key="16">
    <source>
        <dbReference type="SAM" id="Coils"/>
    </source>
</evidence>
<dbReference type="SMART" id="SM00304">
    <property type="entry name" value="HAMP"/>
    <property type="match status" value="1"/>
</dbReference>
<evidence type="ECO:0000259" key="18">
    <source>
        <dbReference type="PROSITE" id="PS50109"/>
    </source>
</evidence>
<dbReference type="Gene3D" id="1.20.120.160">
    <property type="entry name" value="HPT domain"/>
    <property type="match status" value="1"/>
</dbReference>
<reference evidence="22 23" key="1">
    <citation type="submission" date="2016-11" db="EMBL/GenBank/DDBJ databases">
        <authorList>
            <person name="Varghese N."/>
            <person name="Submissions S."/>
        </authorList>
    </citation>
    <scope>NUCLEOTIDE SEQUENCE [LARGE SCALE GENOMIC DNA]</scope>
    <source>
        <strain evidence="22 23">DSM 28249</strain>
    </source>
</reference>
<keyword evidence="9 22" id="KW-0418">Kinase</keyword>
<dbReference type="PRINTS" id="PR00344">
    <property type="entry name" value="BCTRLSENSOR"/>
</dbReference>
<dbReference type="InterPro" id="IPR008207">
    <property type="entry name" value="Sig_transdc_His_kin_Hpt_dom"/>
</dbReference>
<feature type="transmembrane region" description="Helical" evidence="17">
    <location>
        <begin position="336"/>
        <end position="354"/>
    </location>
</feature>
<feature type="modified residue" description="4-aspartylphosphate" evidence="15">
    <location>
        <position position="758"/>
    </location>
</feature>
<dbReference type="InterPro" id="IPR003594">
    <property type="entry name" value="HATPase_dom"/>
</dbReference>
<dbReference type="CDD" id="cd06225">
    <property type="entry name" value="HAMP"/>
    <property type="match status" value="1"/>
</dbReference>
<feature type="coiled-coil region" evidence="16">
    <location>
        <begin position="392"/>
        <end position="433"/>
    </location>
</feature>
<dbReference type="PIRSF" id="PIRSF036437">
    <property type="entry name" value="HK_TorS"/>
    <property type="match status" value="1"/>
</dbReference>
<dbReference type="CDD" id="cd17546">
    <property type="entry name" value="REC_hyHK_CKI1_RcsC-like"/>
    <property type="match status" value="1"/>
</dbReference>
<dbReference type="InterPro" id="IPR001789">
    <property type="entry name" value="Sig_transdc_resp-reg_receiver"/>
</dbReference>
<dbReference type="Pfam" id="PF01627">
    <property type="entry name" value="Hpt"/>
    <property type="match status" value="1"/>
</dbReference>
<evidence type="ECO:0000256" key="4">
    <source>
        <dbReference type="ARBA" id="ARBA00022475"/>
    </source>
</evidence>
<dbReference type="Pfam" id="PF21689">
    <property type="entry name" value="TorS_sensor_domain"/>
    <property type="match status" value="1"/>
</dbReference>
<dbReference type="SUPFAM" id="SSF47384">
    <property type="entry name" value="Homodimeric domain of signal transducing histidine kinase"/>
    <property type="match status" value="1"/>
</dbReference>
<dbReference type="PANTHER" id="PTHR45339">
    <property type="entry name" value="HYBRID SIGNAL TRANSDUCTION HISTIDINE KINASE J"/>
    <property type="match status" value="1"/>
</dbReference>
<evidence type="ECO:0000256" key="12">
    <source>
        <dbReference type="ARBA" id="ARBA00023012"/>
    </source>
</evidence>
<evidence type="ECO:0000256" key="2">
    <source>
        <dbReference type="ARBA" id="ARBA00004651"/>
    </source>
</evidence>
<dbReference type="SMART" id="SM00448">
    <property type="entry name" value="REC"/>
    <property type="match status" value="1"/>
</dbReference>
<evidence type="ECO:0000313" key="23">
    <source>
        <dbReference type="Proteomes" id="UP000322545"/>
    </source>
</evidence>
<comment type="catalytic activity">
    <reaction evidence="1">
        <text>ATP + protein L-histidine = ADP + protein N-phospho-L-histidine.</text>
        <dbReference type="EC" id="2.7.13.3"/>
    </reaction>
</comment>
<evidence type="ECO:0000256" key="8">
    <source>
        <dbReference type="ARBA" id="ARBA00022741"/>
    </source>
</evidence>
<dbReference type="Pfam" id="PF00072">
    <property type="entry name" value="Response_reg"/>
    <property type="match status" value="1"/>
</dbReference>
<keyword evidence="8" id="KW-0547">Nucleotide-binding</keyword>
<dbReference type="PROSITE" id="PS50894">
    <property type="entry name" value="HPT"/>
    <property type="match status" value="1"/>
</dbReference>
<evidence type="ECO:0000256" key="13">
    <source>
        <dbReference type="ARBA" id="ARBA00023136"/>
    </source>
</evidence>
<evidence type="ECO:0000256" key="10">
    <source>
        <dbReference type="ARBA" id="ARBA00022840"/>
    </source>
</evidence>
<dbReference type="GO" id="GO:0005886">
    <property type="term" value="C:plasma membrane"/>
    <property type="evidence" value="ECO:0007669"/>
    <property type="project" value="UniProtKB-SubCell"/>
</dbReference>
<evidence type="ECO:0000256" key="11">
    <source>
        <dbReference type="ARBA" id="ARBA00022989"/>
    </source>
</evidence>
<keyword evidence="5 15" id="KW-0597">Phosphoprotein</keyword>
<dbReference type="Gene3D" id="1.10.287.130">
    <property type="match status" value="1"/>
</dbReference>
<dbReference type="Gene3D" id="6.10.340.10">
    <property type="match status" value="1"/>
</dbReference>
<dbReference type="InterPro" id="IPR003660">
    <property type="entry name" value="HAMP_dom"/>
</dbReference>
<dbReference type="Pfam" id="PF02518">
    <property type="entry name" value="HATPase_c"/>
    <property type="match status" value="1"/>
</dbReference>
<keyword evidence="12" id="KW-0902">Two-component regulatory system</keyword>
<dbReference type="CDD" id="cd00082">
    <property type="entry name" value="HisKA"/>
    <property type="match status" value="1"/>
</dbReference>
<dbReference type="InterPro" id="IPR036890">
    <property type="entry name" value="HATPase_C_sf"/>
</dbReference>
<keyword evidence="16" id="KW-0175">Coiled coil</keyword>
<dbReference type="Gene3D" id="1.20.58.920">
    <property type="match status" value="1"/>
</dbReference>
<dbReference type="EMBL" id="FRCB01000006">
    <property type="protein sequence ID" value="SHM27991.1"/>
    <property type="molecule type" value="Genomic_DNA"/>
</dbReference>
<dbReference type="SUPFAM" id="SSF55874">
    <property type="entry name" value="ATPase domain of HSP90 chaperone/DNA topoisomerase II/histidine kinase"/>
    <property type="match status" value="1"/>
</dbReference>
<dbReference type="SMART" id="SM00388">
    <property type="entry name" value="HisKA"/>
    <property type="match status" value="1"/>
</dbReference>
<proteinExistence type="predicted"/>
<dbReference type="SUPFAM" id="SSF47226">
    <property type="entry name" value="Histidine-containing phosphotransfer domain, HPT domain"/>
    <property type="match status" value="1"/>
</dbReference>
<feature type="domain" description="HPt" evidence="21">
    <location>
        <begin position="864"/>
        <end position="964"/>
    </location>
</feature>